<reference evidence="1" key="2">
    <citation type="submission" date="2020-05" db="UniProtKB">
        <authorList>
            <consortium name="EnsemblMetazoa"/>
        </authorList>
    </citation>
    <scope>IDENTIFICATION</scope>
    <source>
        <strain evidence="1">IAEA</strain>
    </source>
</reference>
<sequence length="173" mass="19799">MVIGILPSLFDLLTTKDTKHTEHTEHIERSEHTEQNDIRIFIQDVFINCISMENTDSSGMEIKYFKATSIHPPHYYKSLRQGAKIEERRADIDDQINSLLHNVHENLREQKFRKIAERIMKANPLANKLLRVDGGGALIVALFKSTQDLCSTPSLIPLALYRPSPYTTSLLIL</sequence>
<dbReference type="VEuPathDB" id="VectorBase:GPAI010599"/>
<reference evidence="2" key="1">
    <citation type="submission" date="2014-03" db="EMBL/GenBank/DDBJ databases">
        <authorList>
            <person name="Aksoy S."/>
            <person name="Warren W."/>
            <person name="Wilson R.K."/>
        </authorList>
    </citation>
    <scope>NUCLEOTIDE SEQUENCE [LARGE SCALE GENOMIC DNA]</scope>
    <source>
        <strain evidence="2">IAEA</strain>
    </source>
</reference>
<name>A0A1A9ZCL7_GLOPL</name>
<accession>A0A1A9ZCL7</accession>
<evidence type="ECO:0000313" key="1">
    <source>
        <dbReference type="EnsemblMetazoa" id="GPAI010599-PA"/>
    </source>
</evidence>
<dbReference type="AlphaFoldDB" id="A0A1A9ZCL7"/>
<dbReference type="Proteomes" id="UP000092445">
    <property type="component" value="Unassembled WGS sequence"/>
</dbReference>
<dbReference type="EnsemblMetazoa" id="GPAI010599-RA">
    <property type="protein sequence ID" value="GPAI010599-PA"/>
    <property type="gene ID" value="GPAI010599"/>
</dbReference>
<organism evidence="1 2">
    <name type="scientific">Glossina pallidipes</name>
    <name type="common">Tsetse fly</name>
    <dbReference type="NCBI Taxonomy" id="7398"/>
    <lineage>
        <taxon>Eukaryota</taxon>
        <taxon>Metazoa</taxon>
        <taxon>Ecdysozoa</taxon>
        <taxon>Arthropoda</taxon>
        <taxon>Hexapoda</taxon>
        <taxon>Insecta</taxon>
        <taxon>Pterygota</taxon>
        <taxon>Neoptera</taxon>
        <taxon>Endopterygota</taxon>
        <taxon>Diptera</taxon>
        <taxon>Brachycera</taxon>
        <taxon>Muscomorpha</taxon>
        <taxon>Hippoboscoidea</taxon>
        <taxon>Glossinidae</taxon>
        <taxon>Glossina</taxon>
    </lineage>
</organism>
<proteinExistence type="predicted"/>
<evidence type="ECO:0000313" key="2">
    <source>
        <dbReference type="Proteomes" id="UP000092445"/>
    </source>
</evidence>
<keyword evidence="2" id="KW-1185">Reference proteome</keyword>
<protein>
    <submittedName>
        <fullName evidence="1">Uncharacterized protein</fullName>
    </submittedName>
</protein>